<feature type="chain" id="PRO_5041453221" description="Enzyme of heme biosynthesis" evidence="2">
    <location>
        <begin position="22"/>
        <end position="444"/>
    </location>
</feature>
<feature type="repeat" description="TPR" evidence="1">
    <location>
        <begin position="278"/>
        <end position="311"/>
    </location>
</feature>
<dbReference type="AlphaFoldDB" id="A0AA37NKA3"/>
<evidence type="ECO:0000313" key="4">
    <source>
        <dbReference type="Proteomes" id="UP001055105"/>
    </source>
</evidence>
<evidence type="ECO:0008006" key="5">
    <source>
        <dbReference type="Google" id="ProtNLM"/>
    </source>
</evidence>
<organism evidence="3 4">
    <name type="scientific">Alistipes finegoldii</name>
    <dbReference type="NCBI Taxonomy" id="214856"/>
    <lineage>
        <taxon>Bacteria</taxon>
        <taxon>Pseudomonadati</taxon>
        <taxon>Bacteroidota</taxon>
        <taxon>Bacteroidia</taxon>
        <taxon>Bacteroidales</taxon>
        <taxon>Rikenellaceae</taxon>
        <taxon>Alistipes</taxon>
    </lineage>
</organism>
<evidence type="ECO:0000256" key="2">
    <source>
        <dbReference type="SAM" id="SignalP"/>
    </source>
</evidence>
<feature type="signal peptide" evidence="2">
    <location>
        <begin position="1"/>
        <end position="21"/>
    </location>
</feature>
<accession>A0AA37NKA3</accession>
<reference evidence="3" key="1">
    <citation type="submission" date="2022-01" db="EMBL/GenBank/DDBJ databases">
        <title>Novel bile acid biosynthetic pathways are enriched in the microbiome of centenarians.</title>
        <authorList>
            <person name="Sato Y."/>
            <person name="Atarashi K."/>
            <person name="Plichta R.D."/>
            <person name="Arai Y."/>
            <person name="Sasajima S."/>
            <person name="Kearney M.S."/>
            <person name="Suda W."/>
            <person name="Takeshita K."/>
            <person name="Sasaki T."/>
            <person name="Okamoto S."/>
            <person name="Skelly N.A."/>
            <person name="Okamura Y."/>
            <person name="Vlamakis H."/>
            <person name="Li Y."/>
            <person name="Tanoue T."/>
            <person name="Takei H."/>
            <person name="Nittono H."/>
            <person name="Narushima S."/>
            <person name="Irie J."/>
            <person name="Itoh H."/>
            <person name="Moriya K."/>
            <person name="Sugiura Y."/>
            <person name="Suematsu M."/>
            <person name="Moritoki N."/>
            <person name="Shibata S."/>
            <person name="Littman R.D."/>
            <person name="Fischbach A.M."/>
            <person name="Uwamino Y."/>
            <person name="Inoue T."/>
            <person name="Honda A."/>
            <person name="Hattori M."/>
            <person name="Murai T."/>
            <person name="Xavier J.R."/>
            <person name="Hirose N."/>
            <person name="Honda K."/>
        </authorList>
    </citation>
    <scope>NUCLEOTIDE SEQUENCE</scope>
    <source>
        <strain evidence="3">CE91-St16</strain>
    </source>
</reference>
<dbReference type="EMBL" id="BQOL01000001">
    <property type="protein sequence ID" value="GKI17591.1"/>
    <property type="molecule type" value="Genomic_DNA"/>
</dbReference>
<keyword evidence="2" id="KW-0732">Signal</keyword>
<dbReference type="SUPFAM" id="SSF48452">
    <property type="entry name" value="TPR-like"/>
    <property type="match status" value="1"/>
</dbReference>
<evidence type="ECO:0000313" key="3">
    <source>
        <dbReference type="EMBL" id="GKI17591.1"/>
    </source>
</evidence>
<keyword evidence="1" id="KW-0802">TPR repeat</keyword>
<evidence type="ECO:0000256" key="1">
    <source>
        <dbReference type="PROSITE-ProRule" id="PRU00339"/>
    </source>
</evidence>
<comment type="caution">
    <text evidence="3">The sequence shown here is derived from an EMBL/GenBank/DDBJ whole genome shotgun (WGS) entry which is preliminary data.</text>
</comment>
<dbReference type="RefSeq" id="WP_195290135.1">
    <property type="nucleotide sequence ID" value="NZ_AP025581.1"/>
</dbReference>
<dbReference type="InterPro" id="IPR011990">
    <property type="entry name" value="TPR-like_helical_dom_sf"/>
</dbReference>
<dbReference type="Gene3D" id="1.25.40.10">
    <property type="entry name" value="Tetratricopeptide repeat domain"/>
    <property type="match status" value="1"/>
</dbReference>
<dbReference type="Proteomes" id="UP001055105">
    <property type="component" value="Unassembled WGS sequence"/>
</dbReference>
<dbReference type="InterPro" id="IPR019734">
    <property type="entry name" value="TPR_rpt"/>
</dbReference>
<sequence>MKNVKILLSAALVFVGATALAQDFSAPQYEKWGDTPEQREKNILNSNFLKESCDNRDYNAAAHYLNELINSVPTASVSFYQRGAVIYKNKINRAKSVAEKNTYIDSLMLMYDLRAKYFGDHPKQGTAFILDQKAREYLRYKPSDRKGIREAFRAAIEAGGDNTDPETVVAYFSNLCDDYKNTDEVLPDEIIAEYDRLTPFFEKNPNANEYKAQFDAAFGLSGAASCENLEKLFRGKLEAAPDDEALLAQAVALMSRAKCDGDFYFTLAEKYYAVKPSSETAMFLAQAFQSKGDYAKAIKYLNEALAVEQDPAERQLLLVRIALIDLVANDIPGAASAARQARDLNPEDGVPYYVLAQCYAISAANCGGFAGQATFWAAYDTMSKAIELLPSDSEYLESAKTSLNAFRSRFPTSEECFFNELQAGSRYTVTCGTAAGVVTSVRPR</sequence>
<protein>
    <recommendedName>
        <fullName evidence="5">Enzyme of heme biosynthesis</fullName>
    </recommendedName>
</protein>
<gene>
    <name evidence="3" type="ORF">CE91St16_04990</name>
</gene>
<proteinExistence type="predicted"/>
<name>A0AA37NKA3_9BACT</name>
<dbReference type="PROSITE" id="PS50005">
    <property type="entry name" value="TPR"/>
    <property type="match status" value="1"/>
</dbReference>